<evidence type="ECO:0008006" key="3">
    <source>
        <dbReference type="Google" id="ProtNLM"/>
    </source>
</evidence>
<proteinExistence type="predicted"/>
<dbReference type="InterPro" id="IPR032675">
    <property type="entry name" value="LRR_dom_sf"/>
</dbReference>
<dbReference type="EMBL" id="MU150336">
    <property type="protein sequence ID" value="KAF9458577.1"/>
    <property type="molecule type" value="Genomic_DNA"/>
</dbReference>
<gene>
    <name evidence="1" type="ORF">BDZ94DRAFT_83102</name>
</gene>
<dbReference type="Gene3D" id="3.80.10.10">
    <property type="entry name" value="Ribonuclease Inhibitor"/>
    <property type="match status" value="1"/>
</dbReference>
<keyword evidence="2" id="KW-1185">Reference proteome</keyword>
<accession>A0A9P5XXU6</accession>
<sequence>MDIRDSATRQEDPLYGYPVPRIPASNDVVRDQMEVALGELRGLDVELTLILARRSQVISRLNRCRMVLAPYKRLPPELITKIILFCVPKLPMKRAIPRKRNLQPLLRVTQICSAWRKIAFSESALWDVCIRAYGRHVELAAAWFRQCSCSSLALVIKPEMRNGSYELQSLLPAVNRLIVPYSKKLRFVGLTVDKPLLNYILSFPLENLVEISLFLDFSTRKAWEEVEDLQLGTPATSLRWADISVPPGIVDDRFFAWLPLQQLTNLDWSGYLVAVDVAAVLAKCHSLERCSIGSVFEARSFHGDFPRPIPDTPIRLPHLRYLSIVFSGSSGKFLSLLEAPNITSLVLDVDLSSPGCLMFCQRLINLHRIDIGRVLPPEMLVDEDFISSISPVKEIYASSWSFHPSTLIKIGEGDLLPKVKYLEFDEDNLQLVLDMLSKRYSAARAHPECVSHIKKIKISCNNEEGDFEGAFDVLRLQGIDITITWITPPDSP</sequence>
<dbReference type="OrthoDB" id="3365698at2759"/>
<evidence type="ECO:0000313" key="1">
    <source>
        <dbReference type="EMBL" id="KAF9458577.1"/>
    </source>
</evidence>
<name>A0A9P5XXU6_9AGAR</name>
<organism evidence="1 2">
    <name type="scientific">Collybia nuda</name>
    <dbReference type="NCBI Taxonomy" id="64659"/>
    <lineage>
        <taxon>Eukaryota</taxon>
        <taxon>Fungi</taxon>
        <taxon>Dikarya</taxon>
        <taxon>Basidiomycota</taxon>
        <taxon>Agaricomycotina</taxon>
        <taxon>Agaricomycetes</taxon>
        <taxon>Agaricomycetidae</taxon>
        <taxon>Agaricales</taxon>
        <taxon>Tricholomatineae</taxon>
        <taxon>Clitocybaceae</taxon>
        <taxon>Collybia</taxon>
    </lineage>
</organism>
<dbReference type="AlphaFoldDB" id="A0A9P5XXU6"/>
<dbReference type="SUPFAM" id="SSF52047">
    <property type="entry name" value="RNI-like"/>
    <property type="match status" value="1"/>
</dbReference>
<comment type="caution">
    <text evidence="1">The sequence shown here is derived from an EMBL/GenBank/DDBJ whole genome shotgun (WGS) entry which is preliminary data.</text>
</comment>
<evidence type="ECO:0000313" key="2">
    <source>
        <dbReference type="Proteomes" id="UP000807353"/>
    </source>
</evidence>
<dbReference type="Proteomes" id="UP000807353">
    <property type="component" value="Unassembled WGS sequence"/>
</dbReference>
<protein>
    <recommendedName>
        <fullName evidence="3">F-box domain-containing protein</fullName>
    </recommendedName>
</protein>
<reference evidence="1" key="1">
    <citation type="submission" date="2020-11" db="EMBL/GenBank/DDBJ databases">
        <authorList>
            <consortium name="DOE Joint Genome Institute"/>
            <person name="Ahrendt S."/>
            <person name="Riley R."/>
            <person name="Andreopoulos W."/>
            <person name="Labutti K."/>
            <person name="Pangilinan J."/>
            <person name="Ruiz-Duenas F.J."/>
            <person name="Barrasa J.M."/>
            <person name="Sanchez-Garcia M."/>
            <person name="Camarero S."/>
            <person name="Miyauchi S."/>
            <person name="Serrano A."/>
            <person name="Linde D."/>
            <person name="Babiker R."/>
            <person name="Drula E."/>
            <person name="Ayuso-Fernandez I."/>
            <person name="Pacheco R."/>
            <person name="Padilla G."/>
            <person name="Ferreira P."/>
            <person name="Barriuso J."/>
            <person name="Kellner H."/>
            <person name="Castanera R."/>
            <person name="Alfaro M."/>
            <person name="Ramirez L."/>
            <person name="Pisabarro A.G."/>
            <person name="Kuo A."/>
            <person name="Tritt A."/>
            <person name="Lipzen A."/>
            <person name="He G."/>
            <person name="Yan M."/>
            <person name="Ng V."/>
            <person name="Cullen D."/>
            <person name="Martin F."/>
            <person name="Rosso M.-N."/>
            <person name="Henrissat B."/>
            <person name="Hibbett D."/>
            <person name="Martinez A.T."/>
            <person name="Grigoriev I.V."/>
        </authorList>
    </citation>
    <scope>NUCLEOTIDE SEQUENCE</scope>
    <source>
        <strain evidence="1">CBS 247.69</strain>
    </source>
</reference>
<dbReference type="Gene3D" id="1.20.1280.50">
    <property type="match status" value="1"/>
</dbReference>